<organism evidence="2 3">
    <name type="scientific">Protopolystoma xenopodis</name>
    <dbReference type="NCBI Taxonomy" id="117903"/>
    <lineage>
        <taxon>Eukaryota</taxon>
        <taxon>Metazoa</taxon>
        <taxon>Spiralia</taxon>
        <taxon>Lophotrochozoa</taxon>
        <taxon>Platyhelminthes</taxon>
        <taxon>Monogenea</taxon>
        <taxon>Polyopisthocotylea</taxon>
        <taxon>Polystomatidea</taxon>
        <taxon>Polystomatidae</taxon>
        <taxon>Protopolystoma</taxon>
    </lineage>
</organism>
<protein>
    <recommendedName>
        <fullName evidence="4">Secreted protein</fullName>
    </recommendedName>
</protein>
<feature type="signal peptide" evidence="1">
    <location>
        <begin position="1"/>
        <end position="17"/>
    </location>
</feature>
<gene>
    <name evidence="2" type="ORF">PXEA_LOCUS24777</name>
</gene>
<comment type="caution">
    <text evidence="2">The sequence shown here is derived from an EMBL/GenBank/DDBJ whole genome shotgun (WGS) entry which is preliminary data.</text>
</comment>
<evidence type="ECO:0000313" key="2">
    <source>
        <dbReference type="EMBL" id="VEL31337.1"/>
    </source>
</evidence>
<reference evidence="2" key="1">
    <citation type="submission" date="2018-11" db="EMBL/GenBank/DDBJ databases">
        <authorList>
            <consortium name="Pathogen Informatics"/>
        </authorList>
    </citation>
    <scope>NUCLEOTIDE SEQUENCE</scope>
</reference>
<name>A0A448X973_9PLAT</name>
<dbReference type="EMBL" id="CAAALY010121265">
    <property type="protein sequence ID" value="VEL31337.1"/>
    <property type="molecule type" value="Genomic_DNA"/>
</dbReference>
<dbReference type="AlphaFoldDB" id="A0A448X973"/>
<evidence type="ECO:0008006" key="4">
    <source>
        <dbReference type="Google" id="ProtNLM"/>
    </source>
</evidence>
<feature type="chain" id="PRO_5019411334" description="Secreted protein" evidence="1">
    <location>
        <begin position="18"/>
        <end position="86"/>
    </location>
</feature>
<evidence type="ECO:0000313" key="3">
    <source>
        <dbReference type="Proteomes" id="UP000784294"/>
    </source>
</evidence>
<keyword evidence="1" id="KW-0732">Signal</keyword>
<keyword evidence="3" id="KW-1185">Reference proteome</keyword>
<dbReference type="Proteomes" id="UP000784294">
    <property type="component" value="Unassembled WGS sequence"/>
</dbReference>
<evidence type="ECO:0000256" key="1">
    <source>
        <dbReference type="SAM" id="SignalP"/>
    </source>
</evidence>
<accession>A0A448X973</accession>
<proteinExistence type="predicted"/>
<sequence length="86" mass="9651">MPQRWPILCICCLGCLGHSWPLHSELSRQVFHTNGSEHRKTPHHILLSTPHSSANEQRRCSASKVAASLKCSPTIRHNRKSSSIQS</sequence>